<dbReference type="GO" id="GO:0004674">
    <property type="term" value="F:protein serine/threonine kinase activity"/>
    <property type="evidence" value="ECO:0007669"/>
    <property type="project" value="UniProtKB-KW"/>
</dbReference>
<name>A0A2P5E2Z9_TREOI</name>
<sequence length="128" mass="14511">MLNDQDEIHHFGVLSEDIDLPAFDLHIIMHGTDNSSSSNKIGEGNFGLVYKGLLPNGAEITVKRLSKNLGQGIEEFQNKVILIPKLSHRNLVRLLGCCIHREERMLIYKYMPNKSSDLYIFSKPPSVF</sequence>
<dbReference type="FunFam" id="3.30.200.20:FF:001238">
    <property type="entry name" value="Os08g0179000 protein"/>
    <property type="match status" value="1"/>
</dbReference>
<dbReference type="PROSITE" id="PS50011">
    <property type="entry name" value="PROTEIN_KINASE_DOM"/>
    <property type="match status" value="1"/>
</dbReference>
<proteinExistence type="predicted"/>
<evidence type="ECO:0000256" key="5">
    <source>
        <dbReference type="ARBA" id="ARBA00022840"/>
    </source>
</evidence>
<dbReference type="InterPro" id="IPR001245">
    <property type="entry name" value="Ser-Thr/Tyr_kinase_cat_dom"/>
</dbReference>
<keyword evidence="1" id="KW-0723">Serine/threonine-protein kinase</keyword>
<evidence type="ECO:0000256" key="4">
    <source>
        <dbReference type="ARBA" id="ARBA00022777"/>
    </source>
</evidence>
<dbReference type="GO" id="GO:0005886">
    <property type="term" value="C:plasma membrane"/>
    <property type="evidence" value="ECO:0007669"/>
    <property type="project" value="TreeGrafter"/>
</dbReference>
<feature type="domain" description="Protein kinase" evidence="6">
    <location>
        <begin position="35"/>
        <end position="128"/>
    </location>
</feature>
<dbReference type="EMBL" id="JXTC01000232">
    <property type="protein sequence ID" value="PON79926.1"/>
    <property type="molecule type" value="Genomic_DNA"/>
</dbReference>
<protein>
    <submittedName>
        <fullName evidence="7">Tyrosine-protein kinase</fullName>
    </submittedName>
</protein>
<dbReference type="AlphaFoldDB" id="A0A2P5E2Z9"/>
<keyword evidence="3" id="KW-0547">Nucleotide-binding</keyword>
<evidence type="ECO:0000256" key="2">
    <source>
        <dbReference type="ARBA" id="ARBA00022679"/>
    </source>
</evidence>
<evidence type="ECO:0000313" key="7">
    <source>
        <dbReference type="EMBL" id="PON79926.1"/>
    </source>
</evidence>
<gene>
    <name evidence="7" type="ORF">TorRG33x02_234680</name>
</gene>
<keyword evidence="8" id="KW-1185">Reference proteome</keyword>
<dbReference type="PANTHER" id="PTHR27002">
    <property type="entry name" value="RECEPTOR-LIKE SERINE/THREONINE-PROTEIN KINASE SD1-8"/>
    <property type="match status" value="1"/>
</dbReference>
<dbReference type="OrthoDB" id="1915649at2759"/>
<dbReference type="Gene3D" id="3.30.200.20">
    <property type="entry name" value="Phosphorylase Kinase, domain 1"/>
    <property type="match status" value="1"/>
</dbReference>
<evidence type="ECO:0000259" key="6">
    <source>
        <dbReference type="PROSITE" id="PS50011"/>
    </source>
</evidence>
<reference evidence="8" key="1">
    <citation type="submission" date="2016-06" db="EMBL/GenBank/DDBJ databases">
        <title>Parallel loss of symbiosis genes in relatives of nitrogen-fixing non-legume Parasponia.</title>
        <authorList>
            <person name="Van Velzen R."/>
            <person name="Holmer R."/>
            <person name="Bu F."/>
            <person name="Rutten L."/>
            <person name="Van Zeijl A."/>
            <person name="Liu W."/>
            <person name="Santuari L."/>
            <person name="Cao Q."/>
            <person name="Sharma T."/>
            <person name="Shen D."/>
            <person name="Roswanjaya Y."/>
            <person name="Wardhani T."/>
            <person name="Kalhor M.S."/>
            <person name="Jansen J."/>
            <person name="Van den Hoogen J."/>
            <person name="Gungor B."/>
            <person name="Hartog M."/>
            <person name="Hontelez J."/>
            <person name="Verver J."/>
            <person name="Yang W.-C."/>
            <person name="Schijlen E."/>
            <person name="Repin R."/>
            <person name="Schilthuizen M."/>
            <person name="Schranz E."/>
            <person name="Heidstra R."/>
            <person name="Miyata K."/>
            <person name="Fedorova E."/>
            <person name="Kohlen W."/>
            <person name="Bisseling T."/>
            <person name="Smit S."/>
            <person name="Geurts R."/>
        </authorList>
    </citation>
    <scope>NUCLEOTIDE SEQUENCE [LARGE SCALE GENOMIC DNA]</scope>
    <source>
        <strain evidence="8">cv. RG33-2</strain>
    </source>
</reference>
<dbReference type="InterPro" id="IPR000719">
    <property type="entry name" value="Prot_kinase_dom"/>
</dbReference>
<evidence type="ECO:0000313" key="8">
    <source>
        <dbReference type="Proteomes" id="UP000237000"/>
    </source>
</evidence>
<dbReference type="GO" id="GO:0005524">
    <property type="term" value="F:ATP binding"/>
    <property type="evidence" value="ECO:0007669"/>
    <property type="project" value="UniProtKB-KW"/>
</dbReference>
<accession>A0A2P5E2Z9</accession>
<dbReference type="Proteomes" id="UP000237000">
    <property type="component" value="Unassembled WGS sequence"/>
</dbReference>
<dbReference type="SUPFAM" id="SSF56112">
    <property type="entry name" value="Protein kinase-like (PK-like)"/>
    <property type="match status" value="1"/>
</dbReference>
<comment type="caution">
    <text evidence="7">The sequence shown here is derived from an EMBL/GenBank/DDBJ whole genome shotgun (WGS) entry which is preliminary data.</text>
</comment>
<keyword evidence="2" id="KW-0808">Transferase</keyword>
<keyword evidence="4 7" id="KW-0418">Kinase</keyword>
<dbReference type="InterPro" id="IPR011009">
    <property type="entry name" value="Kinase-like_dom_sf"/>
</dbReference>
<dbReference type="Pfam" id="PF07714">
    <property type="entry name" value="PK_Tyr_Ser-Thr"/>
    <property type="match status" value="1"/>
</dbReference>
<evidence type="ECO:0000256" key="1">
    <source>
        <dbReference type="ARBA" id="ARBA00022527"/>
    </source>
</evidence>
<dbReference type="InParanoid" id="A0A2P5E2Z9"/>
<keyword evidence="5" id="KW-0067">ATP-binding</keyword>
<dbReference type="PANTHER" id="PTHR27002:SF181">
    <property type="entry name" value="RECEPTOR-LIKE SERINE_THREONINE-PROTEIN KINASE"/>
    <property type="match status" value="1"/>
</dbReference>
<organism evidence="7 8">
    <name type="scientific">Trema orientale</name>
    <name type="common">Charcoal tree</name>
    <name type="synonym">Celtis orientalis</name>
    <dbReference type="NCBI Taxonomy" id="63057"/>
    <lineage>
        <taxon>Eukaryota</taxon>
        <taxon>Viridiplantae</taxon>
        <taxon>Streptophyta</taxon>
        <taxon>Embryophyta</taxon>
        <taxon>Tracheophyta</taxon>
        <taxon>Spermatophyta</taxon>
        <taxon>Magnoliopsida</taxon>
        <taxon>eudicotyledons</taxon>
        <taxon>Gunneridae</taxon>
        <taxon>Pentapetalae</taxon>
        <taxon>rosids</taxon>
        <taxon>fabids</taxon>
        <taxon>Rosales</taxon>
        <taxon>Cannabaceae</taxon>
        <taxon>Trema</taxon>
    </lineage>
</organism>
<evidence type="ECO:0000256" key="3">
    <source>
        <dbReference type="ARBA" id="ARBA00022741"/>
    </source>
</evidence>